<keyword evidence="8 9" id="KW-0131">Cell cycle</keyword>
<comment type="similarity">
    <text evidence="9">Belongs to the FtsQ/DivIB family. FtsQ subfamily.</text>
</comment>
<name>A0ABU7LWV6_9PROT</name>
<dbReference type="PANTHER" id="PTHR35851">
    <property type="entry name" value="CELL DIVISION PROTEIN FTSQ"/>
    <property type="match status" value="1"/>
</dbReference>
<comment type="subcellular location">
    <subcellularLocation>
        <location evidence="9">Cell inner membrane</location>
        <topology evidence="9">Single-pass type II membrane protein</topology>
    </subcellularLocation>
    <subcellularLocation>
        <location evidence="1">Membrane</location>
    </subcellularLocation>
    <text evidence="9">Localizes to the division septum.</text>
</comment>
<dbReference type="PROSITE" id="PS51779">
    <property type="entry name" value="POTRA"/>
    <property type="match status" value="1"/>
</dbReference>
<gene>
    <name evidence="9" type="primary">ftsQ</name>
    <name evidence="11" type="ORF">V0U35_05085</name>
</gene>
<evidence type="ECO:0000259" key="10">
    <source>
        <dbReference type="PROSITE" id="PS51779"/>
    </source>
</evidence>
<organism evidence="11 12">
    <name type="scientific">Hyphobacterium marinum</name>
    <dbReference type="NCBI Taxonomy" id="3116574"/>
    <lineage>
        <taxon>Bacteria</taxon>
        <taxon>Pseudomonadati</taxon>
        <taxon>Pseudomonadota</taxon>
        <taxon>Alphaproteobacteria</taxon>
        <taxon>Maricaulales</taxon>
        <taxon>Maricaulaceae</taxon>
        <taxon>Hyphobacterium</taxon>
    </lineage>
</organism>
<dbReference type="InterPro" id="IPR013685">
    <property type="entry name" value="POTRA_FtsQ_type"/>
</dbReference>
<evidence type="ECO:0000256" key="3">
    <source>
        <dbReference type="ARBA" id="ARBA00022519"/>
    </source>
</evidence>
<dbReference type="GO" id="GO:0051301">
    <property type="term" value="P:cell division"/>
    <property type="evidence" value="ECO:0007669"/>
    <property type="project" value="UniProtKB-KW"/>
</dbReference>
<dbReference type="Pfam" id="PF08478">
    <property type="entry name" value="POTRA_1"/>
    <property type="match status" value="1"/>
</dbReference>
<evidence type="ECO:0000256" key="7">
    <source>
        <dbReference type="ARBA" id="ARBA00023136"/>
    </source>
</evidence>
<keyword evidence="2 9" id="KW-1003">Cell membrane</keyword>
<dbReference type="InterPro" id="IPR026579">
    <property type="entry name" value="FtsQ"/>
</dbReference>
<dbReference type="RefSeq" id="WP_330195589.1">
    <property type="nucleotide sequence ID" value="NZ_JAZDRO010000002.1"/>
</dbReference>
<dbReference type="Proteomes" id="UP001310692">
    <property type="component" value="Unassembled WGS sequence"/>
</dbReference>
<sequence>MRSARYRAANAARLGASVAAGLLLLFIGALALFGQLDDVTDSIGQSTRDQMAALGFRIEAVDVTGATAELATEAAAASGAVEGESIFAFDAARSRDSVEALPWVRRAQVARLWPNRVAVVVEPRTGFALWQYEGRISLIDRDGIVLTEADASAYPDLPLVVDAGANAAAAELIDTLGHHPAIAERVVAAVRVGDRRWNLRLDSGMDVKLPEDEAGAALALLAAMHAERGILRLEAESIDMREPGEMILRERSDRGDREA</sequence>
<evidence type="ECO:0000313" key="12">
    <source>
        <dbReference type="Proteomes" id="UP001310692"/>
    </source>
</evidence>
<dbReference type="InterPro" id="IPR034746">
    <property type="entry name" value="POTRA"/>
</dbReference>
<dbReference type="HAMAP" id="MF_00911">
    <property type="entry name" value="FtsQ_subfam"/>
    <property type="match status" value="1"/>
</dbReference>
<keyword evidence="6 9" id="KW-1133">Transmembrane helix</keyword>
<evidence type="ECO:0000256" key="1">
    <source>
        <dbReference type="ARBA" id="ARBA00004370"/>
    </source>
</evidence>
<dbReference type="EMBL" id="JAZDRO010000002">
    <property type="protein sequence ID" value="MEE2566048.1"/>
    <property type="molecule type" value="Genomic_DNA"/>
</dbReference>
<keyword evidence="5 9" id="KW-0812">Transmembrane</keyword>
<evidence type="ECO:0000256" key="5">
    <source>
        <dbReference type="ARBA" id="ARBA00022692"/>
    </source>
</evidence>
<evidence type="ECO:0000256" key="9">
    <source>
        <dbReference type="HAMAP-Rule" id="MF_00911"/>
    </source>
</evidence>
<comment type="caution">
    <text evidence="11">The sequence shown here is derived from an EMBL/GenBank/DDBJ whole genome shotgun (WGS) entry which is preliminary data.</text>
</comment>
<keyword evidence="7 9" id="KW-0472">Membrane</keyword>
<accession>A0ABU7LWV6</accession>
<evidence type="ECO:0000256" key="8">
    <source>
        <dbReference type="ARBA" id="ARBA00023306"/>
    </source>
</evidence>
<comment type="function">
    <text evidence="9">Essential cell division protein.</text>
</comment>
<dbReference type="Gene3D" id="3.10.20.310">
    <property type="entry name" value="membrane protein fhac"/>
    <property type="match status" value="1"/>
</dbReference>
<evidence type="ECO:0000256" key="2">
    <source>
        <dbReference type="ARBA" id="ARBA00022475"/>
    </source>
</evidence>
<dbReference type="PANTHER" id="PTHR35851:SF1">
    <property type="entry name" value="CELL DIVISION PROTEIN FTSQ"/>
    <property type="match status" value="1"/>
</dbReference>
<protein>
    <recommendedName>
        <fullName evidence="9">Cell division protein FtsQ</fullName>
    </recommendedName>
</protein>
<proteinExistence type="inferred from homology"/>
<reference evidence="11 12" key="1">
    <citation type="submission" date="2024-01" db="EMBL/GenBank/DDBJ databases">
        <title>Hyphobacterium bacterium isolated from marine sediment.</title>
        <authorList>
            <person name="Zhao S."/>
        </authorList>
    </citation>
    <scope>NUCLEOTIDE SEQUENCE [LARGE SCALE GENOMIC DNA]</scope>
    <source>
        <strain evidence="11 12">Y60-23</strain>
    </source>
</reference>
<keyword evidence="12" id="KW-1185">Reference proteome</keyword>
<dbReference type="Pfam" id="PF03799">
    <property type="entry name" value="FtsQ_DivIB_C"/>
    <property type="match status" value="1"/>
</dbReference>
<evidence type="ECO:0000256" key="6">
    <source>
        <dbReference type="ARBA" id="ARBA00022989"/>
    </source>
</evidence>
<feature type="domain" description="POTRA" evidence="10">
    <location>
        <begin position="56"/>
        <end position="124"/>
    </location>
</feature>
<evidence type="ECO:0000256" key="4">
    <source>
        <dbReference type="ARBA" id="ARBA00022618"/>
    </source>
</evidence>
<dbReference type="InterPro" id="IPR005548">
    <property type="entry name" value="Cell_div_FtsQ/DivIB_C"/>
</dbReference>
<keyword evidence="4 9" id="KW-0132">Cell division</keyword>
<keyword evidence="3 9" id="KW-0997">Cell inner membrane</keyword>
<evidence type="ECO:0000313" key="11">
    <source>
        <dbReference type="EMBL" id="MEE2566048.1"/>
    </source>
</evidence>